<evidence type="ECO:0000313" key="1">
    <source>
        <dbReference type="EMBL" id="ETJ45895.1"/>
    </source>
</evidence>
<dbReference type="EMBL" id="AZMM01000132">
    <property type="protein sequence ID" value="ETJ45895.1"/>
    <property type="molecule type" value="Genomic_DNA"/>
</dbReference>
<dbReference type="AlphaFoldDB" id="W1YVZ4"/>
<reference evidence="1" key="1">
    <citation type="submission" date="2013-12" db="EMBL/GenBank/DDBJ databases">
        <title>A Varibaculum cambriense genome reconstructed from a premature infant gut community with otherwise low bacterial novelty that shifts toward anaerobic metabolism during the third week of life.</title>
        <authorList>
            <person name="Brown C.T."/>
            <person name="Sharon I."/>
            <person name="Thomas B.C."/>
            <person name="Castelle C.J."/>
            <person name="Morowitz M.J."/>
            <person name="Banfield J.F."/>
        </authorList>
    </citation>
    <scope>NUCLEOTIDE SEQUENCE</scope>
</reference>
<comment type="caution">
    <text evidence="1">The sequence shown here is derived from an EMBL/GenBank/DDBJ whole genome shotgun (WGS) entry which is preliminary data.</text>
</comment>
<gene>
    <name evidence="1" type="ORF">Q604_UNBC00132G0001</name>
</gene>
<organism evidence="1">
    <name type="scientific">human gut metagenome</name>
    <dbReference type="NCBI Taxonomy" id="408170"/>
    <lineage>
        <taxon>unclassified sequences</taxon>
        <taxon>metagenomes</taxon>
        <taxon>organismal metagenomes</taxon>
    </lineage>
</organism>
<accession>W1YVZ4</accession>
<protein>
    <submittedName>
        <fullName evidence="1">Uncharacterized protein</fullName>
    </submittedName>
</protein>
<proteinExistence type="predicted"/>
<sequence length="25" mass="2763">CRGVSVNDRLGSRRATLSDFVKVRA</sequence>
<name>W1YVZ4_9ZZZZ</name>
<feature type="non-terminal residue" evidence="1">
    <location>
        <position position="1"/>
    </location>
</feature>